<evidence type="ECO:0000256" key="1">
    <source>
        <dbReference type="ARBA" id="ARBA00022516"/>
    </source>
</evidence>
<keyword evidence="9" id="KW-1185">Reference proteome</keyword>
<sequence>MTEAPWAGVNPSDLHIILVTGANSGVGLGISQRLIDDFLSTKPLSSHLILLPTTRSARKSSETIYALREYLHGAATTSPKARAHAGINYDPEDAIGRVHILSVQVDLCDLHSIYTAADQLVYGTISDPTGVLPDVKIPKLDAALFNAGIGGWSGLNWFGLFGQILRRGIPQATTYPTFKLAYPTVMLDTKKLLGPVEAKTEPPPLAEVFTANTFGHYLLAHELMPLLSRNDVREEPGRIVFTSSIDAEHEHLSFKYFQAERETPPYESSKRITDVITLTATLPSVEPLTRQFFQVPESSSSTTSKKNPTVRPKLYVTHPGIVCTPIFPLNFVLFFFYRLTMYVARMLGSPWHVVTTYLGGCAAAWLGLESQSVLDAQSAHLAKWGSAIAPFGGGGAQPKMSEVDGWGWQGEIENADALAAEPATGMQRKLKGRKWDAVTLTPERREQFEQDGRACWTELERLRGEWERALGRTPGDHLPAKQHKI</sequence>
<dbReference type="InterPro" id="IPR036291">
    <property type="entry name" value="NAD(P)-bd_dom_sf"/>
</dbReference>
<feature type="transmembrane region" description="Helical" evidence="7">
    <location>
        <begin position="315"/>
        <end position="337"/>
    </location>
</feature>
<dbReference type="InterPro" id="IPR051593">
    <property type="entry name" value="Ergosterol_Biosynth_ERG27"/>
</dbReference>
<reference evidence="8" key="1">
    <citation type="journal article" date="2021" name="Nat. Commun.">
        <title>Genetic determinants of endophytism in the Arabidopsis root mycobiome.</title>
        <authorList>
            <person name="Mesny F."/>
            <person name="Miyauchi S."/>
            <person name="Thiergart T."/>
            <person name="Pickel B."/>
            <person name="Atanasova L."/>
            <person name="Karlsson M."/>
            <person name="Huettel B."/>
            <person name="Barry K.W."/>
            <person name="Haridas S."/>
            <person name="Chen C."/>
            <person name="Bauer D."/>
            <person name="Andreopoulos W."/>
            <person name="Pangilinan J."/>
            <person name="LaButti K."/>
            <person name="Riley R."/>
            <person name="Lipzen A."/>
            <person name="Clum A."/>
            <person name="Drula E."/>
            <person name="Henrissat B."/>
            <person name="Kohler A."/>
            <person name="Grigoriev I.V."/>
            <person name="Martin F.M."/>
            <person name="Hacquard S."/>
        </authorList>
    </citation>
    <scope>NUCLEOTIDE SEQUENCE</scope>
    <source>
        <strain evidence="8">MPI-CAGE-CH-0230</strain>
    </source>
</reference>
<dbReference type="PANTHER" id="PTHR43647">
    <property type="entry name" value="DEHYDROGENASE"/>
    <property type="match status" value="1"/>
</dbReference>
<dbReference type="GO" id="GO:0000253">
    <property type="term" value="F:3-beta-hydroxysteroid 3-dehydrogenase (NADP+) activity"/>
    <property type="evidence" value="ECO:0007669"/>
    <property type="project" value="TreeGrafter"/>
</dbReference>
<dbReference type="EMBL" id="JAGTJQ010000007">
    <property type="protein sequence ID" value="KAH7027885.1"/>
    <property type="molecule type" value="Genomic_DNA"/>
</dbReference>
<evidence type="ECO:0000256" key="3">
    <source>
        <dbReference type="ARBA" id="ARBA00022955"/>
    </source>
</evidence>
<evidence type="ECO:0000256" key="2">
    <source>
        <dbReference type="ARBA" id="ARBA00022857"/>
    </source>
</evidence>
<dbReference type="AlphaFoldDB" id="A0A9P8Y2A9"/>
<dbReference type="GO" id="GO:0005811">
    <property type="term" value="C:lipid droplet"/>
    <property type="evidence" value="ECO:0007669"/>
    <property type="project" value="TreeGrafter"/>
</dbReference>
<comment type="similarity">
    <text evidence="6">Belongs to the short-chain dehydrogenases/reductases (SDR) family. ERG27 subfamily.</text>
</comment>
<protein>
    <submittedName>
        <fullName evidence="8">3-ketosteroid reductase</fullName>
    </submittedName>
</protein>
<evidence type="ECO:0000313" key="9">
    <source>
        <dbReference type="Proteomes" id="UP000756346"/>
    </source>
</evidence>
<organism evidence="8 9">
    <name type="scientific">Microdochium trichocladiopsis</name>
    <dbReference type="NCBI Taxonomy" id="1682393"/>
    <lineage>
        <taxon>Eukaryota</taxon>
        <taxon>Fungi</taxon>
        <taxon>Dikarya</taxon>
        <taxon>Ascomycota</taxon>
        <taxon>Pezizomycotina</taxon>
        <taxon>Sordariomycetes</taxon>
        <taxon>Xylariomycetidae</taxon>
        <taxon>Xylariales</taxon>
        <taxon>Microdochiaceae</taxon>
        <taxon>Microdochium</taxon>
    </lineage>
</organism>
<evidence type="ECO:0000256" key="7">
    <source>
        <dbReference type="SAM" id="Phobius"/>
    </source>
</evidence>
<keyword evidence="7" id="KW-0472">Membrane</keyword>
<evidence type="ECO:0000313" key="8">
    <source>
        <dbReference type="EMBL" id="KAH7027885.1"/>
    </source>
</evidence>
<dbReference type="GeneID" id="70179841"/>
<keyword evidence="7" id="KW-1133">Transmembrane helix</keyword>
<comment type="caution">
    <text evidence="8">The sequence shown here is derived from an EMBL/GenBank/DDBJ whole genome shotgun (WGS) entry which is preliminary data.</text>
</comment>
<keyword evidence="7" id="KW-0812">Transmembrane</keyword>
<dbReference type="GO" id="GO:0005789">
    <property type="term" value="C:endoplasmic reticulum membrane"/>
    <property type="evidence" value="ECO:0007669"/>
    <property type="project" value="TreeGrafter"/>
</dbReference>
<dbReference type="PANTHER" id="PTHR43647:SF1">
    <property type="entry name" value="3-KETO-STEROID REDUCTASE ERG27"/>
    <property type="match status" value="1"/>
</dbReference>
<gene>
    <name evidence="8" type="ORF">B0I36DRAFT_247251</name>
</gene>
<keyword evidence="5" id="KW-0443">Lipid metabolism</keyword>
<name>A0A9P8Y2A9_9PEZI</name>
<dbReference type="GO" id="GO:0005741">
    <property type="term" value="C:mitochondrial outer membrane"/>
    <property type="evidence" value="ECO:0007669"/>
    <property type="project" value="TreeGrafter"/>
</dbReference>
<keyword evidence="1" id="KW-0444">Lipid biosynthesis</keyword>
<accession>A0A9P8Y2A9</accession>
<keyword evidence="2" id="KW-0521">NADP</keyword>
<proteinExistence type="inferred from homology"/>
<dbReference type="Gene3D" id="3.40.50.720">
    <property type="entry name" value="NAD(P)-binding Rossmann-like Domain"/>
    <property type="match status" value="1"/>
</dbReference>
<dbReference type="SUPFAM" id="SSF51735">
    <property type="entry name" value="NAD(P)-binding Rossmann-fold domains"/>
    <property type="match status" value="1"/>
</dbReference>
<dbReference type="Proteomes" id="UP000756346">
    <property type="component" value="Unassembled WGS sequence"/>
</dbReference>
<keyword evidence="3" id="KW-0752">Steroid biosynthesis</keyword>
<evidence type="ECO:0000256" key="6">
    <source>
        <dbReference type="ARBA" id="ARBA00023593"/>
    </source>
</evidence>
<evidence type="ECO:0000256" key="4">
    <source>
        <dbReference type="ARBA" id="ARBA00023002"/>
    </source>
</evidence>
<dbReference type="RefSeq" id="XP_046010684.1">
    <property type="nucleotide sequence ID" value="XM_046150295.1"/>
</dbReference>
<keyword evidence="4" id="KW-0560">Oxidoreductase</keyword>
<dbReference type="GO" id="GO:0006696">
    <property type="term" value="P:ergosterol biosynthetic process"/>
    <property type="evidence" value="ECO:0007669"/>
    <property type="project" value="TreeGrafter"/>
</dbReference>
<dbReference type="OrthoDB" id="9989144at2759"/>
<evidence type="ECO:0000256" key="5">
    <source>
        <dbReference type="ARBA" id="ARBA00023098"/>
    </source>
</evidence>